<dbReference type="PANTHER" id="PTHR12429">
    <property type="entry name" value="NEURALIZED"/>
    <property type="match status" value="1"/>
</dbReference>
<reference evidence="7" key="3">
    <citation type="submission" date="2024-08" db="UniProtKB">
        <authorList>
            <consortium name="EnsemblMetazoa"/>
        </authorList>
    </citation>
    <scope>IDENTIFICATION</scope>
</reference>
<dbReference type="SUPFAM" id="SSF158235">
    <property type="entry name" value="SOCS box-like"/>
    <property type="match status" value="1"/>
</dbReference>
<dbReference type="CDD" id="cd12887">
    <property type="entry name" value="SPRY_NHR_like"/>
    <property type="match status" value="1"/>
</dbReference>
<dbReference type="KEGG" id="dpa:109536363"/>
<dbReference type="GO" id="GO:0061630">
    <property type="term" value="F:ubiquitin protein ligase activity"/>
    <property type="evidence" value="ECO:0007669"/>
    <property type="project" value="TreeGrafter"/>
</dbReference>
<dbReference type="PANTHER" id="PTHR12429:SF8">
    <property type="entry name" value="NEURALIZED-LIKE PROTEIN 2"/>
    <property type="match status" value="1"/>
</dbReference>
<evidence type="ECO:0000313" key="4">
    <source>
        <dbReference type="EMBL" id="AEE62208.1"/>
    </source>
</evidence>
<dbReference type="AlphaFoldDB" id="J3JVH8"/>
<reference evidence="4" key="1">
    <citation type="journal article" date="2012" name="Insect Biochem. Mol. Biol.">
        <title>Transcriptome and full-length cDNA resources for the mountain pine beetle, Dendroctonus ponderosae Hopkins, a major insect pest of pine forests.</title>
        <authorList>
            <person name="Keeling C.I."/>
            <person name="Henderson H."/>
            <person name="Li M."/>
            <person name="Yuen M."/>
            <person name="Clark E.L."/>
            <person name="Fraser J.D."/>
            <person name="Huber D.P."/>
            <person name="Liao N.Y."/>
            <person name="Roderick Docking T."/>
            <person name="Birol I."/>
            <person name="Chan S.K."/>
            <person name="Taylor G.A."/>
            <person name="Palmquist D."/>
            <person name="Jones S.J."/>
            <person name="Bohlmann J."/>
        </authorList>
    </citation>
    <scope>NUCLEOTIDE SEQUENCE</scope>
    <source>
        <tissue evidence="4">Midgut and adhering fatbody of emerged adults of both sexes after feeding on lodgepole pine for up to 64 h</tissue>
    </source>
</reference>
<dbReference type="Pfam" id="PF07177">
    <property type="entry name" value="Neuralized"/>
    <property type="match status" value="1"/>
</dbReference>
<dbReference type="EMBL" id="KB631963">
    <property type="protein sequence ID" value="ERL87500.1"/>
    <property type="molecule type" value="Genomic_DNA"/>
</dbReference>
<dbReference type="EnsemblMetazoa" id="XM_019902550.1">
    <property type="protein sequence ID" value="XP_019758109.1"/>
    <property type="gene ID" value="LOC109536363"/>
</dbReference>
<dbReference type="PROSITE" id="PS51065">
    <property type="entry name" value="NHR"/>
    <property type="match status" value="1"/>
</dbReference>
<accession>J3JVH8</accession>
<reference evidence="8 9" key="2">
    <citation type="journal article" date="2013" name="Genome Biol.">
        <title>Draft genome of the mountain pine beetle, Dendroctonus ponderosae Hopkins, a major forest pest.</title>
        <authorList>
            <person name="Keeling C.I."/>
            <person name="Yuen M.M."/>
            <person name="Liao N.Y."/>
            <person name="Docking T.R."/>
            <person name="Chan S.K."/>
            <person name="Taylor G.A."/>
            <person name="Palmquist D.L."/>
            <person name="Jackman S.D."/>
            <person name="Nguyen A."/>
            <person name="Li M."/>
            <person name="Henderson H."/>
            <person name="Janes J.K."/>
            <person name="Zhao Y."/>
            <person name="Pandoh P."/>
            <person name="Moore R."/>
            <person name="Sperling F.A."/>
            <person name="Huber D.P."/>
            <person name="Birol I."/>
            <person name="Jones S.J."/>
            <person name="Bohlmann J."/>
        </authorList>
    </citation>
    <scope>NUCLEOTIDE SEQUENCE</scope>
</reference>
<dbReference type="HOGENOM" id="CLU_091737_1_0_1"/>
<dbReference type="STRING" id="77166.J3JVH8"/>
<feature type="domain" description="SOCS box" evidence="2">
    <location>
        <begin position="260"/>
        <end position="295"/>
    </location>
</feature>
<gene>
    <name evidence="7" type="primary">109536363</name>
    <name evidence="6" type="ORF">D910_04892</name>
    <name evidence="5" type="ORF">YQE_05250</name>
</gene>
<dbReference type="InterPro" id="IPR037962">
    <property type="entry name" value="Neuralized"/>
</dbReference>
<dbReference type="Gene3D" id="1.10.750.20">
    <property type="entry name" value="SOCS box"/>
    <property type="match status" value="1"/>
</dbReference>
<proteinExistence type="evidence at transcript level"/>
<dbReference type="EMBL" id="BT127246">
    <property type="protein sequence ID" value="AEE62208.1"/>
    <property type="molecule type" value="mRNA"/>
</dbReference>
<evidence type="ECO:0000259" key="3">
    <source>
        <dbReference type="PROSITE" id="PS51065"/>
    </source>
</evidence>
<dbReference type="Pfam" id="PF07525">
    <property type="entry name" value="SOCS_box"/>
    <property type="match status" value="1"/>
</dbReference>
<organism evidence="4">
    <name type="scientific">Dendroctonus ponderosae</name>
    <name type="common">Mountain pine beetle</name>
    <dbReference type="NCBI Taxonomy" id="77166"/>
    <lineage>
        <taxon>Eukaryota</taxon>
        <taxon>Metazoa</taxon>
        <taxon>Ecdysozoa</taxon>
        <taxon>Arthropoda</taxon>
        <taxon>Hexapoda</taxon>
        <taxon>Insecta</taxon>
        <taxon>Pterygota</taxon>
        <taxon>Neoptera</taxon>
        <taxon>Endopterygota</taxon>
        <taxon>Coleoptera</taxon>
        <taxon>Polyphaga</taxon>
        <taxon>Cucujiformia</taxon>
        <taxon>Curculionidae</taxon>
        <taxon>Scolytinae</taxon>
        <taxon>Dendroctonus</taxon>
    </lineage>
</organism>
<evidence type="ECO:0000313" key="9">
    <source>
        <dbReference type="Proteomes" id="UP000030742"/>
    </source>
</evidence>
<evidence type="ECO:0000313" key="5">
    <source>
        <dbReference type="EMBL" id="ENN78096.1"/>
    </source>
</evidence>
<protein>
    <recommendedName>
        <fullName evidence="10">SOCS box domain-containing protein</fullName>
    </recommendedName>
</protein>
<dbReference type="FunFam" id="2.60.120.920:FF:000074">
    <property type="entry name" value="Neuralized protein 2"/>
    <property type="match status" value="1"/>
</dbReference>
<evidence type="ECO:0000313" key="7">
    <source>
        <dbReference type="EnsemblMetazoa" id="XP_019758109.1"/>
    </source>
</evidence>
<feature type="region of interest" description="Disordered" evidence="1">
    <location>
        <begin position="1"/>
        <end position="28"/>
    </location>
</feature>
<dbReference type="CDD" id="cd03717">
    <property type="entry name" value="SOCS_SOCS_like"/>
    <property type="match status" value="1"/>
</dbReference>
<dbReference type="InterPro" id="IPR001496">
    <property type="entry name" value="SOCS_box"/>
</dbReference>
<evidence type="ECO:0000313" key="8">
    <source>
        <dbReference type="Proteomes" id="UP000019118"/>
    </source>
</evidence>
<dbReference type="EMBL" id="KB740923">
    <property type="protein sequence ID" value="ENN78096.1"/>
    <property type="molecule type" value="Genomic_DNA"/>
</dbReference>
<dbReference type="SMART" id="SM00588">
    <property type="entry name" value="NEUZ"/>
    <property type="match status" value="1"/>
</dbReference>
<dbReference type="PROSITE" id="PS50225">
    <property type="entry name" value="SOCS"/>
    <property type="match status" value="1"/>
</dbReference>
<evidence type="ECO:0000256" key="1">
    <source>
        <dbReference type="SAM" id="MobiDB-lite"/>
    </source>
</evidence>
<feature type="domain" description="NHR" evidence="3">
    <location>
        <begin position="34"/>
        <end position="255"/>
    </location>
</feature>
<dbReference type="SMART" id="SM00969">
    <property type="entry name" value="SOCS_box"/>
    <property type="match status" value="1"/>
</dbReference>
<sequence>MNFNPADISESMRKRKRGNKIVPEPDWGPNNPNVTKFLPYHGAYIQLSENNTVACRNKSFANSITFSERPLQPGEIFLVEIEQNESGWSGHMRLGLTQLDPLEMYRRQSIPQYALPDLVDMGKSWIYGISKAHNNILEYMLDTRVLGVDQGYMYVKYGNRPEFNNYNSHIETCRGSVPVSLLKPTRGCDDILPTDMGSRIGVMYIPVDDKEAEMHYIINGVDMGTCAKHIPYKNTPLHVVVDVYGTTKKVRIIQLYHVSTLQAACRDVILHRMNKRDIPALPLPKLLKDYLQYGT</sequence>
<keyword evidence="8" id="KW-1185">Reference proteome</keyword>
<dbReference type="Gene3D" id="2.60.120.920">
    <property type="match status" value="1"/>
</dbReference>
<dbReference type="GO" id="GO:0035556">
    <property type="term" value="P:intracellular signal transduction"/>
    <property type="evidence" value="ECO:0007669"/>
    <property type="project" value="InterPro"/>
</dbReference>
<evidence type="ECO:0000259" key="2">
    <source>
        <dbReference type="PROSITE" id="PS50225"/>
    </source>
</evidence>
<dbReference type="OrthoDB" id="10059069at2759"/>
<dbReference type="InterPro" id="IPR036036">
    <property type="entry name" value="SOCS_box-like_dom_sf"/>
</dbReference>
<evidence type="ECO:0008006" key="10">
    <source>
        <dbReference type="Google" id="ProtNLM"/>
    </source>
</evidence>
<evidence type="ECO:0000313" key="6">
    <source>
        <dbReference type="EMBL" id="ERL87500.1"/>
    </source>
</evidence>
<name>J3JVH8_DENPD</name>
<dbReference type="Proteomes" id="UP000019118">
    <property type="component" value="Unassembled WGS sequence"/>
</dbReference>
<dbReference type="InterPro" id="IPR043136">
    <property type="entry name" value="B30.2/SPRY_sf"/>
</dbReference>
<dbReference type="OMA" id="RIGIIYV"/>
<dbReference type="Proteomes" id="UP000030742">
    <property type="component" value="Unassembled WGS sequence"/>
</dbReference>
<dbReference type="InterPro" id="IPR006573">
    <property type="entry name" value="NHR_dom"/>
</dbReference>